<keyword evidence="2" id="KW-0472">Membrane</keyword>
<reference evidence="3 4" key="1">
    <citation type="submission" date="2019-10" db="EMBL/GenBank/DDBJ databases">
        <title>Streptomyces smaragdinus sp. nov. and Streptomyces fabii sp. nov., isolated from the gut of fungus growing-termite Macrotermes natalensis.</title>
        <authorList>
            <person name="Schwitalla J."/>
            <person name="Benndorf R."/>
            <person name="Martin K."/>
            <person name="De Beer W."/>
            <person name="Kaster A.-K."/>
            <person name="Vollmers J."/>
            <person name="Poulsen M."/>
            <person name="Beemelmanns C."/>
        </authorList>
    </citation>
    <scope>NUCLEOTIDE SEQUENCE [LARGE SCALE GENOMIC DNA]</scope>
    <source>
        <strain evidence="3 4">RB5</strain>
    </source>
</reference>
<evidence type="ECO:0000313" key="4">
    <source>
        <dbReference type="Proteomes" id="UP000466345"/>
    </source>
</evidence>
<feature type="transmembrane region" description="Helical" evidence="2">
    <location>
        <begin position="120"/>
        <end position="139"/>
    </location>
</feature>
<keyword evidence="4" id="KW-1185">Reference proteome</keyword>
<gene>
    <name evidence="3" type="ORF">SRB5_61700</name>
</gene>
<dbReference type="RefSeq" id="WP_228390574.1">
    <property type="nucleotide sequence ID" value="NZ_WEGJ01000042.1"/>
</dbReference>
<accession>A0A7K0CR64</accession>
<dbReference type="InterPro" id="IPR027417">
    <property type="entry name" value="P-loop_NTPase"/>
</dbReference>
<dbReference type="Proteomes" id="UP000466345">
    <property type="component" value="Unassembled WGS sequence"/>
</dbReference>
<feature type="transmembrane region" description="Helical" evidence="2">
    <location>
        <begin position="203"/>
        <end position="224"/>
    </location>
</feature>
<dbReference type="AlphaFoldDB" id="A0A7K0CR64"/>
<dbReference type="EMBL" id="WEGJ01000042">
    <property type="protein sequence ID" value="MQY15978.1"/>
    <property type="molecule type" value="Genomic_DNA"/>
</dbReference>
<name>A0A7K0CR64_9ACTN</name>
<keyword evidence="2" id="KW-1133">Transmembrane helix</keyword>
<sequence>MATDGGHQAHPRQTAYDGGRVPGQRGSFTAWLRAPRPEALPGIWRLGHVARAAEEPAGPDRRQLFGGAVLVLFGALIVWSLYRNDVFPVGVLDAPLRWITPDSWWESDGGPGHEAPAQAFAARFLYDILVLIGIGWVAARAGQWQEAVRVLLEPRTVRERALLTAAGGFCAWLLVWTGTVPVIGPVLDIVPSSWPRGGGNEFLAVVFVYGLYALVTLAVLWPFARAGHWRTALRGARRPTPAERAEPVPEPVDDPAAWPELRAAGLADVAARLSTDAASGAMNDVDHSRLTRAWEGVWAQPSRMRAFADAVTYGGAAACPHPSGLRDLPARHFRHDLTTGQVRIGAAPDETRTPWAYRGAGIALEPAVLGTGLVVVGPAASGKTGRVIAPVVETLCLQALAGRAAVVAVGAQGAPLGADEAYDVVIRPGDRESLHDLDFYGGTNDPDEAAALLAEAVLGGEGGAPDLAQVRQATTALAQLLGAYEAAHGAFPSVPELRALLDHDPAAVDALRAVADPAAARELDARLRQAGRPGDVGPLLADRLAVLDRPAFARFFDPADRGRQFSVRALEHPIRVRIDLPERAHAEASRLLARLILAQFTAAVPVRTDRSLFAALVLDDAAGAITPGAIRGVQRLRTANAGAVLGLRSLDEVPEQLRGALLAAMGCRMALSGVSTWDGGLFAQAWGAEWVETRDVTHAPDTSGGTLRRGLRGVRKAVTGTAATTESVTVRRVERARWSASDLANALPPGHGVLSVTTVEGERTPPVLVRLGQ</sequence>
<comment type="caution">
    <text evidence="3">The sequence shown here is derived from an EMBL/GenBank/DDBJ whole genome shotgun (WGS) entry which is preliminary data.</text>
</comment>
<feature type="transmembrane region" description="Helical" evidence="2">
    <location>
        <begin position="160"/>
        <end position="183"/>
    </location>
</feature>
<organism evidence="3 4">
    <name type="scientific">Streptomyces smaragdinus</name>
    <dbReference type="NCBI Taxonomy" id="2585196"/>
    <lineage>
        <taxon>Bacteria</taxon>
        <taxon>Bacillati</taxon>
        <taxon>Actinomycetota</taxon>
        <taxon>Actinomycetes</taxon>
        <taxon>Kitasatosporales</taxon>
        <taxon>Streptomycetaceae</taxon>
        <taxon>Streptomyces</taxon>
    </lineage>
</organism>
<keyword evidence="2" id="KW-0812">Transmembrane</keyword>
<evidence type="ECO:0000313" key="3">
    <source>
        <dbReference type="EMBL" id="MQY15978.1"/>
    </source>
</evidence>
<evidence type="ECO:0000256" key="1">
    <source>
        <dbReference type="SAM" id="MobiDB-lite"/>
    </source>
</evidence>
<feature type="transmembrane region" description="Helical" evidence="2">
    <location>
        <begin position="64"/>
        <end position="82"/>
    </location>
</feature>
<proteinExistence type="predicted"/>
<dbReference type="SUPFAM" id="SSF52540">
    <property type="entry name" value="P-loop containing nucleoside triphosphate hydrolases"/>
    <property type="match status" value="1"/>
</dbReference>
<evidence type="ECO:0000256" key="2">
    <source>
        <dbReference type="SAM" id="Phobius"/>
    </source>
</evidence>
<evidence type="ECO:0008006" key="5">
    <source>
        <dbReference type="Google" id="ProtNLM"/>
    </source>
</evidence>
<feature type="region of interest" description="Disordered" evidence="1">
    <location>
        <begin position="1"/>
        <end position="22"/>
    </location>
</feature>
<protein>
    <recommendedName>
        <fullName evidence="5">ATP/GTP-binding protein</fullName>
    </recommendedName>
</protein>